<dbReference type="Gene3D" id="1.10.10.1210">
    <property type="entry name" value="MAGE homology domain, winged helix WH2 motif"/>
    <property type="match status" value="1"/>
</dbReference>
<evidence type="ECO:0000256" key="1">
    <source>
        <dbReference type="SAM" id="MobiDB-lite"/>
    </source>
</evidence>
<evidence type="ECO:0000259" key="2">
    <source>
        <dbReference type="PROSITE" id="PS50838"/>
    </source>
</evidence>
<dbReference type="RefSeq" id="XP_008563134.1">
    <property type="nucleotide sequence ID" value="XM_008564912.1"/>
</dbReference>
<feature type="domain" description="MAGE" evidence="2">
    <location>
        <begin position="122"/>
        <end position="321"/>
    </location>
</feature>
<dbReference type="Pfam" id="PF01454">
    <property type="entry name" value="MAGE"/>
    <property type="match status" value="1"/>
</dbReference>
<feature type="compositionally biased region" description="Polar residues" evidence="1">
    <location>
        <begin position="55"/>
        <end position="92"/>
    </location>
</feature>
<feature type="compositionally biased region" description="Low complexity" evidence="1">
    <location>
        <begin position="37"/>
        <end position="54"/>
    </location>
</feature>
<dbReference type="Proteomes" id="UP000694923">
    <property type="component" value="Unplaced"/>
</dbReference>
<dbReference type="PANTHER" id="PTHR11736:SF35">
    <property type="entry name" value="MELANOMA-ASSOCIATED ANTIGEN B5"/>
    <property type="match status" value="1"/>
</dbReference>
<accession>A0ABM0Q443</accession>
<dbReference type="Gene3D" id="1.10.10.1200">
    <property type="entry name" value="MAGE homology domain, winged helix WH1 motif"/>
    <property type="match status" value="1"/>
</dbReference>
<feature type="region of interest" description="Disordered" evidence="1">
    <location>
        <begin position="27"/>
        <end position="120"/>
    </location>
</feature>
<dbReference type="InterPro" id="IPR037445">
    <property type="entry name" value="MAGE"/>
</dbReference>
<dbReference type="PROSITE" id="PS50838">
    <property type="entry name" value="MAGE"/>
    <property type="match status" value="1"/>
</dbReference>
<evidence type="ECO:0000313" key="4">
    <source>
        <dbReference type="RefSeq" id="XP_008563134.1"/>
    </source>
</evidence>
<gene>
    <name evidence="4" type="primary">LOC103583654</name>
</gene>
<dbReference type="InterPro" id="IPR002190">
    <property type="entry name" value="MHD_dom"/>
</dbReference>
<dbReference type="Pfam" id="PF12440">
    <property type="entry name" value="MAGE_N"/>
    <property type="match status" value="1"/>
</dbReference>
<name>A0ABM0Q443_GALVR</name>
<dbReference type="PANTHER" id="PTHR11736">
    <property type="entry name" value="MELANOMA-ASSOCIATED ANTIGEN MAGE ANTIGEN"/>
    <property type="match status" value="1"/>
</dbReference>
<proteinExistence type="predicted"/>
<protein>
    <submittedName>
        <fullName evidence="4">Melanoma-associated antigen B5-like</fullName>
    </submittedName>
</protein>
<dbReference type="SMART" id="SM01373">
    <property type="entry name" value="MAGE"/>
    <property type="match status" value="1"/>
</dbReference>
<keyword evidence="3" id="KW-1185">Reference proteome</keyword>
<dbReference type="InterPro" id="IPR021072">
    <property type="entry name" value="MAGE_N"/>
</dbReference>
<dbReference type="SMART" id="SM01392">
    <property type="entry name" value="MAGE_N"/>
    <property type="match status" value="1"/>
</dbReference>
<reference evidence="4" key="1">
    <citation type="submission" date="2025-08" db="UniProtKB">
        <authorList>
            <consortium name="RefSeq"/>
        </authorList>
    </citation>
    <scope>IDENTIFICATION</scope>
</reference>
<dbReference type="InterPro" id="IPR041899">
    <property type="entry name" value="MAGE_WH2"/>
</dbReference>
<dbReference type="InterPro" id="IPR041898">
    <property type="entry name" value="MAGE_WH1"/>
</dbReference>
<sequence length="358" mass="40138">MERWLHHQPSCQHSFPLSLTRVIMPRRRKSKRHASEKSAQATAAAAEESPPSSSLCGENTQSLPAAGSCSSSEGPQRAPSTTTTSEGISCTRSEAGFSGQGDERKSTSEDPLSTDNSGEDPLMRKSVLLAQFLLYKFRMKQPIMKADMLKVISRKYKHQFADILKRASQHVEAAFAVEVVEVDSSSHSYNLVSKLKLPNNGRVRPGRGFPKTGLLMLLLGVILTNGNCATEEHIWKCLNKMKVYAGRKHFIYGEPRKLITQDLVRLNYLEYQQVPNSDPPCYQFLWGPRARVETSETKVLEHFGNMKEVISCDDLCHYVEPLEDEEERGPAIDPARHGICKCEYSLLDLLYSISSDPY</sequence>
<organism evidence="3 4">
    <name type="scientific">Galeopterus variegatus</name>
    <name type="common">Malayan flying lemur</name>
    <name type="synonym">Cynocephalus variegatus</name>
    <dbReference type="NCBI Taxonomy" id="482537"/>
    <lineage>
        <taxon>Eukaryota</taxon>
        <taxon>Metazoa</taxon>
        <taxon>Chordata</taxon>
        <taxon>Craniata</taxon>
        <taxon>Vertebrata</taxon>
        <taxon>Euteleostomi</taxon>
        <taxon>Mammalia</taxon>
        <taxon>Eutheria</taxon>
        <taxon>Euarchontoglires</taxon>
        <taxon>Dermoptera</taxon>
        <taxon>Cynocephalidae</taxon>
        <taxon>Galeopterus</taxon>
    </lineage>
</organism>
<evidence type="ECO:0000313" key="3">
    <source>
        <dbReference type="Proteomes" id="UP000694923"/>
    </source>
</evidence>
<dbReference type="GeneID" id="103583654"/>